<dbReference type="EMBL" id="AE008691">
    <property type="protein sequence ID" value="AAM25399.1"/>
    <property type="molecule type" value="Genomic_DNA"/>
</dbReference>
<dbReference type="Proteomes" id="UP000000555">
    <property type="component" value="Chromosome"/>
</dbReference>
<proteinExistence type="predicted"/>
<evidence type="ECO:0000313" key="2">
    <source>
        <dbReference type="Proteomes" id="UP000000555"/>
    </source>
</evidence>
<reference evidence="1 2" key="1">
    <citation type="journal article" date="2002" name="Genome Res.">
        <title>A complete sequence of the T. tengcongensis genome.</title>
        <authorList>
            <person name="Bao Q."/>
            <person name="Tian Y."/>
            <person name="Li W."/>
            <person name="Xu Z."/>
            <person name="Xuan Z."/>
            <person name="Hu S."/>
            <person name="Dong W."/>
            <person name="Yang J."/>
            <person name="Chen Y."/>
            <person name="Xue Y."/>
            <person name="Xu Y."/>
            <person name="Lai X."/>
            <person name="Huang L."/>
            <person name="Dong X."/>
            <person name="Ma Y."/>
            <person name="Ling L."/>
            <person name="Tan H."/>
            <person name="Chen R."/>
            <person name="Wang J."/>
            <person name="Yu J."/>
            <person name="Yang H."/>
        </authorList>
    </citation>
    <scope>NUCLEOTIDE SEQUENCE [LARGE SCALE GENOMIC DNA]</scope>
    <source>
        <strain evidence="2">DSM 15242 / JCM 11007 / NBRC 100824 / MB4</strain>
    </source>
</reference>
<name>Q8R7Z0_CALS4</name>
<accession>Q8R7Z0</accession>
<protein>
    <submittedName>
        <fullName evidence="1">Uncharacterized protein</fullName>
    </submittedName>
</protein>
<dbReference type="KEGG" id="tte:TTE2250"/>
<sequence length="51" mass="6147">MKQRFASHNRYADEINAVDIKDKAIYCIDKFAIYKKQLHFYFSFVKIKSNV</sequence>
<keyword evidence="2" id="KW-1185">Reference proteome</keyword>
<organism evidence="1 2">
    <name type="scientific">Caldanaerobacter subterraneus subsp. tengcongensis (strain DSM 15242 / JCM 11007 / NBRC 100824 / MB4)</name>
    <name type="common">Thermoanaerobacter tengcongensis</name>
    <dbReference type="NCBI Taxonomy" id="273068"/>
    <lineage>
        <taxon>Bacteria</taxon>
        <taxon>Bacillati</taxon>
        <taxon>Bacillota</taxon>
        <taxon>Clostridia</taxon>
        <taxon>Thermoanaerobacterales</taxon>
        <taxon>Thermoanaerobacteraceae</taxon>
        <taxon>Caldanaerobacter</taxon>
    </lineage>
</organism>
<gene>
    <name evidence="1" type="ordered locus">TTE2250</name>
</gene>
<dbReference type="AlphaFoldDB" id="Q8R7Z0"/>
<evidence type="ECO:0000313" key="1">
    <source>
        <dbReference type="EMBL" id="AAM25399.1"/>
    </source>
</evidence>
<dbReference type="HOGENOM" id="CLU_3096729_0_0_9"/>